<keyword evidence="5" id="KW-1185">Reference proteome</keyword>
<name>A0AAV1EIN0_XYRNO</name>
<dbReference type="AlphaFoldDB" id="A0AAV1EIN0"/>
<feature type="compositionally biased region" description="Low complexity" evidence="1">
    <location>
        <begin position="83"/>
        <end position="94"/>
    </location>
</feature>
<feature type="region of interest" description="Disordered" evidence="1">
    <location>
        <begin position="14"/>
        <end position="112"/>
    </location>
</feature>
<organism evidence="4 5">
    <name type="scientific">Xyrichtys novacula</name>
    <name type="common">Pearly razorfish</name>
    <name type="synonym">Hemipteronotus novacula</name>
    <dbReference type="NCBI Taxonomy" id="13765"/>
    <lineage>
        <taxon>Eukaryota</taxon>
        <taxon>Metazoa</taxon>
        <taxon>Chordata</taxon>
        <taxon>Craniata</taxon>
        <taxon>Vertebrata</taxon>
        <taxon>Euteleostomi</taxon>
        <taxon>Actinopterygii</taxon>
        <taxon>Neopterygii</taxon>
        <taxon>Teleostei</taxon>
        <taxon>Neoteleostei</taxon>
        <taxon>Acanthomorphata</taxon>
        <taxon>Eupercaria</taxon>
        <taxon>Labriformes</taxon>
        <taxon>Labridae</taxon>
        <taxon>Xyrichtys</taxon>
    </lineage>
</organism>
<feature type="domain" description="PiggyBac transposable element-derived protein" evidence="3">
    <location>
        <begin position="131"/>
        <end position="187"/>
    </location>
</feature>
<dbReference type="Proteomes" id="UP001178508">
    <property type="component" value="Chromosome 1"/>
</dbReference>
<dbReference type="EMBL" id="OY660864">
    <property type="protein sequence ID" value="CAJ1048591.1"/>
    <property type="molecule type" value="Genomic_DNA"/>
</dbReference>
<feature type="compositionally biased region" description="Acidic residues" evidence="1">
    <location>
        <begin position="48"/>
        <end position="60"/>
    </location>
</feature>
<evidence type="ECO:0000259" key="3">
    <source>
        <dbReference type="Pfam" id="PF13843"/>
    </source>
</evidence>
<evidence type="ECO:0000313" key="4">
    <source>
        <dbReference type="EMBL" id="CAJ1048591.1"/>
    </source>
</evidence>
<dbReference type="InterPro" id="IPR029526">
    <property type="entry name" value="PGBD"/>
</dbReference>
<dbReference type="PANTHER" id="PTHR46599">
    <property type="entry name" value="PIGGYBAC TRANSPOSABLE ELEMENT-DERIVED PROTEIN 4"/>
    <property type="match status" value="1"/>
</dbReference>
<reference evidence="4" key="1">
    <citation type="submission" date="2023-08" db="EMBL/GenBank/DDBJ databases">
        <authorList>
            <person name="Alioto T."/>
            <person name="Alioto T."/>
            <person name="Gomez Garrido J."/>
        </authorList>
    </citation>
    <scope>NUCLEOTIDE SEQUENCE</scope>
</reference>
<feature type="domain" description="PiggyBac transposable element-derived protein 4 C-terminal zinc-finger" evidence="2">
    <location>
        <begin position="238"/>
        <end position="281"/>
    </location>
</feature>
<evidence type="ECO:0000313" key="5">
    <source>
        <dbReference type="Proteomes" id="UP001178508"/>
    </source>
</evidence>
<dbReference type="PANTHER" id="PTHR46599:SF3">
    <property type="entry name" value="PIGGYBAC TRANSPOSABLE ELEMENT-DERIVED PROTEIN 4"/>
    <property type="match status" value="1"/>
</dbReference>
<dbReference type="Pfam" id="PF13843">
    <property type="entry name" value="DDE_Tnp_1_7"/>
    <property type="match status" value="1"/>
</dbReference>
<proteinExistence type="predicted"/>
<evidence type="ECO:0000259" key="2">
    <source>
        <dbReference type="Pfam" id="PF13842"/>
    </source>
</evidence>
<protein>
    <submittedName>
        <fullName evidence="4">PiggyBac transposable element-derived protein 4-like</fullName>
    </submittedName>
</protein>
<evidence type="ECO:0000256" key="1">
    <source>
        <dbReference type="SAM" id="MobiDB-lite"/>
    </source>
</evidence>
<gene>
    <name evidence="4" type="ORF">XNOV1_A036429</name>
</gene>
<sequence>MRRLMDVERALALFFEEEEAEGDTAASQYEPEEDSDDEAGDPSFLLEEGGEEEGEEEEEEERRAEDPLTCVRSQRATRRTGRRATPTRSRSRLAQAAEPHMSSEPWKTGEDADRAPAVMQRRVKDGDGHWAVRDIPIPTPITAHNKNMGGVDLSDQLIQYYSTHRKTARWYRTVLLHFLDIATTNAYILHREMCKTKQVQPMTHKDFMVELGCQLCGVDKTGVPQSRRADHVPAGQPNKGRKRCQRCLQVDNKRNDTPWMCQACGVALCVLLDRNCFLEWHK</sequence>
<feature type="compositionally biased region" description="Acidic residues" evidence="1">
    <location>
        <begin position="30"/>
        <end position="40"/>
    </location>
</feature>
<accession>A0AAV1EIN0</accession>
<dbReference type="Pfam" id="PF13842">
    <property type="entry name" value="zf-Tnp_2"/>
    <property type="match status" value="1"/>
</dbReference>
<dbReference type="InterPro" id="IPR032718">
    <property type="entry name" value="PGBD4_Znf_C"/>
</dbReference>